<sequence>MATACARPRPAAGLGCNNGSAEGEGTGALGPGAHLGGWGRACSLQRCGDYVSGSGEPFWELPPVWQTPLQPYPSGKEGYIPTGVLPCASAQGLSPAWHRGPRTLSPDVVMWEVQAGEVVCVRVWLGAVGVPAFLGPSPIQRGHFSPASDLPVVAGAGASPLKSGLERLPTWSMLSGQGGRHWLTPGAGSILVRNCLPVRVASWPPGAPLPGQISAAPGESRFPRQSPRVWKHVSSGSLKSLKWPSFPELGFAGSLSTQIKSREQGPPSSVGAPCLALCPHCQAPHHCGGCWACPHPEPEHRPGAPGCSRVGQDPAHRLATAVCVCVCVRVRACCPASLHPPCGPPSTLRFKTLPRIVHFGESLGCKSV</sequence>
<organism evidence="1 2">
    <name type="scientific">Callorhinus ursinus</name>
    <name type="common">Northern fur seal</name>
    <dbReference type="NCBI Taxonomy" id="34884"/>
    <lineage>
        <taxon>Eukaryota</taxon>
        <taxon>Metazoa</taxon>
        <taxon>Chordata</taxon>
        <taxon>Craniata</taxon>
        <taxon>Vertebrata</taxon>
        <taxon>Euteleostomi</taxon>
        <taxon>Mammalia</taxon>
        <taxon>Eutheria</taxon>
        <taxon>Laurasiatheria</taxon>
        <taxon>Carnivora</taxon>
        <taxon>Caniformia</taxon>
        <taxon>Pinnipedia</taxon>
        <taxon>Otariidae</taxon>
        <taxon>Callorhinus</taxon>
    </lineage>
</organism>
<gene>
    <name evidence="2" type="primary">LOC112828549</name>
</gene>
<reference evidence="2" key="2">
    <citation type="submission" date="2025-08" db="UniProtKB">
        <authorList>
            <consortium name="RefSeq"/>
        </authorList>
    </citation>
    <scope>IDENTIFICATION</scope>
    <source>
        <tissue evidence="2">Blood</tissue>
    </source>
</reference>
<dbReference type="InParanoid" id="A0A3Q7PIA2"/>
<protein>
    <submittedName>
        <fullName evidence="2">Uncharacterized protein LOC112828549</fullName>
    </submittedName>
</protein>
<evidence type="ECO:0000313" key="2">
    <source>
        <dbReference type="RefSeq" id="XP_025733469.1"/>
    </source>
</evidence>
<evidence type="ECO:0000313" key="1">
    <source>
        <dbReference type="Proteomes" id="UP000286641"/>
    </source>
</evidence>
<dbReference type="RefSeq" id="XP_025733469.1">
    <property type="nucleotide sequence ID" value="XM_025877684.1"/>
</dbReference>
<dbReference type="Proteomes" id="UP000286641">
    <property type="component" value="Unplaced"/>
</dbReference>
<reference key="1">
    <citation type="submission" date="2019-01" db="UniProtKB">
        <authorList>
            <consortium name="RefSeq"/>
        </authorList>
    </citation>
    <scope>IDENTIFICATION</scope>
</reference>
<accession>A0A3Q7PIA2</accession>
<keyword evidence="1" id="KW-1185">Reference proteome</keyword>
<name>A0A3Q7PIA2_CALUR</name>
<proteinExistence type="predicted"/>
<dbReference type="AlphaFoldDB" id="A0A3Q7PIA2"/>